<dbReference type="GO" id="GO:0003723">
    <property type="term" value="F:RNA binding"/>
    <property type="evidence" value="ECO:0007669"/>
    <property type="project" value="InterPro"/>
</dbReference>
<dbReference type="GO" id="GO:0005739">
    <property type="term" value="C:mitochondrion"/>
    <property type="evidence" value="ECO:0007669"/>
    <property type="project" value="UniProtKB-SubCell"/>
</dbReference>
<dbReference type="Pfam" id="PF00849">
    <property type="entry name" value="PseudoU_synth_2"/>
    <property type="match status" value="1"/>
</dbReference>
<evidence type="ECO:0000256" key="2">
    <source>
        <dbReference type="ARBA" id="ARBA00004173"/>
    </source>
</evidence>
<comment type="similarity">
    <text evidence="3">Belongs to the pseudouridine synthase RluA family.</text>
</comment>
<dbReference type="KEGG" id="ota:OT_ostta17g00680"/>
<dbReference type="PROSITE" id="PS01129">
    <property type="entry name" value="PSI_RLU"/>
    <property type="match status" value="1"/>
</dbReference>
<evidence type="ECO:0000256" key="1">
    <source>
        <dbReference type="ARBA" id="ARBA00000073"/>
    </source>
</evidence>
<evidence type="ECO:0000313" key="8">
    <source>
        <dbReference type="EMBL" id="OUS45336.1"/>
    </source>
</evidence>
<dbReference type="OrthoDB" id="428658at2759"/>
<gene>
    <name evidence="8" type="ORF">BE221DRAFT_193008</name>
    <name evidence="7" type="ORF">OT_ostta17g00680</name>
</gene>
<dbReference type="RefSeq" id="XP_003083833.1">
    <property type="nucleotide sequence ID" value="XM_003083785.1"/>
</dbReference>
<proteinExistence type="inferred from homology"/>
<evidence type="ECO:0000256" key="4">
    <source>
        <dbReference type="ARBA" id="ARBA00023128"/>
    </source>
</evidence>
<dbReference type="AlphaFoldDB" id="Q00TL6"/>
<reference evidence="8" key="3">
    <citation type="submission" date="2017-04" db="EMBL/GenBank/DDBJ databases">
        <title>Population genomics of picophytoplankton unveils novel chromosome hypervariability.</title>
        <authorList>
            <consortium name="DOE Joint Genome Institute"/>
            <person name="Blanc-Mathieu R."/>
            <person name="Krasovec M."/>
            <person name="Hebrard M."/>
            <person name="Yau S."/>
            <person name="Desgranges E."/>
            <person name="Martin J."/>
            <person name="Schackwitz W."/>
            <person name="Kuo A."/>
            <person name="Salin G."/>
            <person name="Donnadieu C."/>
            <person name="Desdevises Y."/>
            <person name="Sanchez-Ferandin S."/>
            <person name="Moreau H."/>
            <person name="Rivals E."/>
            <person name="Grigoriev I.V."/>
            <person name="Grimsley N."/>
            <person name="Eyre-Walker A."/>
            <person name="Piganeau G."/>
        </authorList>
    </citation>
    <scope>NUCLEOTIDE SEQUENCE [LARGE SCALE GENOMIC DNA]</scope>
    <source>
        <strain evidence="8">RCC 1115</strain>
    </source>
</reference>
<evidence type="ECO:0000256" key="3">
    <source>
        <dbReference type="ARBA" id="ARBA00010876"/>
    </source>
</evidence>
<dbReference type="PANTHER" id="PTHR21600">
    <property type="entry name" value="MITOCHONDRIAL RNA PSEUDOURIDINE SYNTHASE"/>
    <property type="match status" value="1"/>
</dbReference>
<comment type="subcellular location">
    <subcellularLocation>
        <location evidence="2">Mitochondrion</location>
    </subcellularLocation>
</comment>
<dbReference type="CDD" id="cd02869">
    <property type="entry name" value="PseudoU_synth_RluA_like"/>
    <property type="match status" value="1"/>
</dbReference>
<dbReference type="GO" id="GO:0009982">
    <property type="term" value="F:pseudouridine synthase activity"/>
    <property type="evidence" value="ECO:0007669"/>
    <property type="project" value="InterPro"/>
</dbReference>
<dbReference type="GO" id="GO:0000455">
    <property type="term" value="P:enzyme-directed rRNA pseudouridine synthesis"/>
    <property type="evidence" value="ECO:0007669"/>
    <property type="project" value="TreeGrafter"/>
</dbReference>
<accession>A0A1Y5I778</accession>
<dbReference type="EMBL" id="KZ155790">
    <property type="protein sequence ID" value="OUS45336.1"/>
    <property type="molecule type" value="Genomic_DNA"/>
</dbReference>
<dbReference type="InterPro" id="IPR050188">
    <property type="entry name" value="RluA_PseudoU_synthase"/>
</dbReference>
<dbReference type="SUPFAM" id="SSF55120">
    <property type="entry name" value="Pseudouridine synthase"/>
    <property type="match status" value="1"/>
</dbReference>
<dbReference type="InterPro" id="IPR020103">
    <property type="entry name" value="PsdUridine_synth_cat_dom_sf"/>
</dbReference>
<dbReference type="OMA" id="GGWRVYD"/>
<evidence type="ECO:0000256" key="5">
    <source>
        <dbReference type="ARBA" id="ARBA00023235"/>
    </source>
</evidence>
<protein>
    <submittedName>
        <fullName evidence="8">Pseudouridine synthase family protein</fullName>
    </submittedName>
    <submittedName>
        <fullName evidence="7">Pseudouridine synthase, RluC/RluD, conserved site</fullName>
    </submittedName>
</protein>
<comment type="catalytic activity">
    <reaction evidence="1">
        <text>a uridine in RNA = a pseudouridine in RNA</text>
        <dbReference type="Rhea" id="RHEA:48348"/>
        <dbReference type="Rhea" id="RHEA-COMP:12068"/>
        <dbReference type="Rhea" id="RHEA-COMP:12069"/>
        <dbReference type="ChEBI" id="CHEBI:65314"/>
        <dbReference type="ChEBI" id="CHEBI:65315"/>
    </reaction>
</comment>
<dbReference type="Gene3D" id="3.30.2350.10">
    <property type="entry name" value="Pseudouridine synthase"/>
    <property type="match status" value="1"/>
</dbReference>
<evidence type="ECO:0000313" key="7">
    <source>
        <dbReference type="EMBL" id="CAL57800.1"/>
    </source>
</evidence>
<dbReference type="EMBL" id="CAID01000017">
    <property type="protein sequence ID" value="CAL57800.1"/>
    <property type="molecule type" value="Genomic_DNA"/>
</dbReference>
<dbReference type="Proteomes" id="UP000195557">
    <property type="component" value="Unassembled WGS sequence"/>
</dbReference>
<name>Q00TL6_OSTTA</name>
<accession>Q00TL6</accession>
<feature type="domain" description="Pseudouridine synthase RsuA/RluA-like" evidence="6">
    <location>
        <begin position="165"/>
        <end position="368"/>
    </location>
</feature>
<dbReference type="GeneID" id="9838039"/>
<dbReference type="Proteomes" id="UP000009170">
    <property type="component" value="Unassembled WGS sequence"/>
</dbReference>
<organism evidence="7 9">
    <name type="scientific">Ostreococcus tauri</name>
    <name type="common">Marine green alga</name>
    <dbReference type="NCBI Taxonomy" id="70448"/>
    <lineage>
        <taxon>Eukaryota</taxon>
        <taxon>Viridiplantae</taxon>
        <taxon>Chlorophyta</taxon>
        <taxon>Mamiellophyceae</taxon>
        <taxon>Mamiellales</taxon>
        <taxon>Bathycoccaceae</taxon>
        <taxon>Ostreococcus</taxon>
    </lineage>
</organism>
<keyword evidence="5" id="KW-0413">Isomerase</keyword>
<dbReference type="FunCoup" id="Q00TL6">
    <property type="interactions" value="1424"/>
</dbReference>
<reference evidence="7" key="2">
    <citation type="journal article" date="2014" name="BMC Genomics">
        <title>An improved genome of the model marine alga Ostreococcus tauri unfolds by assessing Illumina de novo assemblies.</title>
        <authorList>
            <person name="Blanc-Mathieu R."/>
            <person name="Verhelst B."/>
            <person name="Derelle E."/>
            <person name="Rombauts S."/>
            <person name="Bouget F.Y."/>
            <person name="Carre I."/>
            <person name="Chateau A."/>
            <person name="Eyre-Walker A."/>
            <person name="Grimsley N."/>
            <person name="Moreau H."/>
            <person name="Piegu B."/>
            <person name="Rivals E."/>
            <person name="Schackwitz W."/>
            <person name="Van de Peer Y."/>
            <person name="Piganeau G."/>
        </authorList>
    </citation>
    <scope>NUCLEOTIDE SEQUENCE</scope>
    <source>
        <strain evidence="7">RCC4221</strain>
    </source>
</reference>
<dbReference type="PANTHER" id="PTHR21600:SF81">
    <property type="entry name" value="21S RRNA PSEUDOURIDINE(2819) SYNTHASE"/>
    <property type="match status" value="1"/>
</dbReference>
<evidence type="ECO:0000313" key="9">
    <source>
        <dbReference type="Proteomes" id="UP000009170"/>
    </source>
</evidence>
<keyword evidence="4" id="KW-0496">Mitochondrion</keyword>
<reference evidence="7 9" key="1">
    <citation type="journal article" date="2006" name="Proc. Natl. Acad. Sci. U.S.A.">
        <title>Genome analysis of the smallest free-living eukaryote Ostreococcus tauri unveils many unique features.</title>
        <authorList>
            <person name="Derelle E."/>
            <person name="Ferraz C."/>
            <person name="Rombauts S."/>
            <person name="Rouze P."/>
            <person name="Worden A.Z."/>
            <person name="Robbens S."/>
            <person name="Partensky F."/>
            <person name="Degroeve S."/>
            <person name="Echeynie S."/>
            <person name="Cooke R."/>
            <person name="Saeys Y."/>
            <person name="Wuyts J."/>
            <person name="Jabbari K."/>
            <person name="Bowler C."/>
            <person name="Panaud O."/>
            <person name="Piegu B."/>
            <person name="Ball S.G."/>
            <person name="Ral J.-P."/>
            <person name="Bouget F.-Y."/>
            <person name="Piganeau G."/>
            <person name="De Baets B."/>
            <person name="Picard A."/>
            <person name="Delseny M."/>
            <person name="Demaille J."/>
            <person name="Van de Peer Y."/>
            <person name="Moreau H."/>
        </authorList>
    </citation>
    <scope>NUCLEOTIDE SEQUENCE [LARGE SCALE GENOMIC DNA]</scope>
    <source>
        <strain evidence="7 9">OTTH0595</strain>
    </source>
</reference>
<dbReference type="InterPro" id="IPR006145">
    <property type="entry name" value="PsdUridine_synth_RsuA/RluA"/>
</dbReference>
<evidence type="ECO:0000259" key="6">
    <source>
        <dbReference type="Pfam" id="PF00849"/>
    </source>
</evidence>
<sequence length="476" mass="52732">MFARSRRRVVLDALRASTQAYASTSYVVVTPPVPHWRVNDDAVTAKQWLRKHLRHVPSDGERDFKGPHAGAAVFKLFRDRRVRVGTSAEDGRVPDGRLESARGLRRASRARTLTPGEFLCVPDGASGYWASWSDADQGGGENIMSDRDWALGEGLRARVRYRDEHVVVVDKPSGLATVPGAGNEVSVYDLRHTLEAPYVVHRLDRDTSGVLVLARTSFAANKLNAMFQRKSKTDFAAVLRAEMELGKAPRYDDSEIQRTYWAICANPPPRGTLEGWIDAPLADTDEGDGRGDNVRLVGGWRVYDVQNGDVIVGAGEQEFARVNKEENVSSRAATTRFKVLASAGDDGPTLLELVPITGRKHQLRVHLSKALSSPIVGDYKYGFTDKQKPWRARFAEIERLERERASSAAADRDDVWRALRRDSLRGASKLPLHLHAHSIKFSHPEGDRSVRVVAEPPSSFVQALDAFGLSPRASET</sequence>
<keyword evidence="9" id="KW-1185">Reference proteome</keyword>
<dbReference type="InParanoid" id="Q00TL6"/>
<accession>A0A454Y472</accession>
<dbReference type="InterPro" id="IPR006224">
    <property type="entry name" value="PsdUridine_synth_RluA-like_CS"/>
</dbReference>